<organism evidence="5 6">
    <name type="scientific">Mucilaginibacter glaciei</name>
    <dbReference type="NCBI Taxonomy" id="2772109"/>
    <lineage>
        <taxon>Bacteria</taxon>
        <taxon>Pseudomonadati</taxon>
        <taxon>Bacteroidota</taxon>
        <taxon>Sphingobacteriia</taxon>
        <taxon>Sphingobacteriales</taxon>
        <taxon>Sphingobacteriaceae</taxon>
        <taxon>Mucilaginibacter</taxon>
    </lineage>
</organism>
<evidence type="ECO:0000259" key="4">
    <source>
        <dbReference type="Pfam" id="PF01103"/>
    </source>
</evidence>
<protein>
    <submittedName>
        <fullName evidence="5">BamA/TamA family outer membrane protein</fullName>
    </submittedName>
</protein>
<dbReference type="Proteomes" id="UP000619078">
    <property type="component" value="Unassembled WGS sequence"/>
</dbReference>
<feature type="domain" description="Bacterial surface antigen (D15)" evidence="4">
    <location>
        <begin position="605"/>
        <end position="826"/>
    </location>
</feature>
<dbReference type="EMBL" id="JACWMX010000007">
    <property type="protein sequence ID" value="MBD1394819.1"/>
    <property type="molecule type" value="Genomic_DNA"/>
</dbReference>
<dbReference type="Gene3D" id="2.40.160.50">
    <property type="entry name" value="membrane protein fhac: a member of the omp85/tpsb transporter family"/>
    <property type="match status" value="1"/>
</dbReference>
<evidence type="ECO:0000313" key="6">
    <source>
        <dbReference type="Proteomes" id="UP000619078"/>
    </source>
</evidence>
<comment type="caution">
    <text evidence="5">The sequence shown here is derived from an EMBL/GenBank/DDBJ whole genome shotgun (WGS) entry which is preliminary data.</text>
</comment>
<feature type="signal peptide" evidence="3">
    <location>
        <begin position="1"/>
        <end position="20"/>
    </location>
</feature>
<evidence type="ECO:0000256" key="2">
    <source>
        <dbReference type="ARBA" id="ARBA00023136"/>
    </source>
</evidence>
<accession>A0A926P013</accession>
<evidence type="ECO:0000256" key="1">
    <source>
        <dbReference type="ARBA" id="ARBA00004370"/>
    </source>
</evidence>
<keyword evidence="6" id="KW-1185">Reference proteome</keyword>
<dbReference type="Pfam" id="PF01103">
    <property type="entry name" value="Omp85"/>
    <property type="match status" value="1"/>
</dbReference>
<gene>
    <name evidence="5" type="ORF">IDJ76_17055</name>
</gene>
<keyword evidence="2" id="KW-0472">Membrane</keyword>
<proteinExistence type="predicted"/>
<evidence type="ECO:0000313" key="5">
    <source>
        <dbReference type="EMBL" id="MBD1394819.1"/>
    </source>
</evidence>
<sequence>MLKNLPGTLLLVFASLLSRAQQLQPFAQATFKDSTIIKVHPVYNNVGSFHRWLFGANYRKEWATPVKLPIIKISELYGGLTPVKEGGGMQSKSLRLVDKSGREWVLRSVEKTPDKLLPLPLQNTFAVDWINDALSGQHPYSALVVPPLAAAANVPHANPVIGVVADDNALGEYRKAFAGTVCLLEEREPTGKSDNTEKTLANLAKDYDNRLDGKAILSARMLDMLLGDWDRHEDQWRWQEEKTGKGQKLYTGVPRDRDQVFHLEEGLLPDFAALSFINPLLGDFKADIPTAKYWLAKTRFVNPLPDAQMSYAEWMKIVNEFTAAETDAVLEEGLRRLPKEVYGFRHNELLNKLKRRRDQIPRAMSDYYHFIYRIVDLRATNKDEQITITGKTNGSLHVAINKFKNKQVGDTLFSLTYNPDITQELRLYTGDGDDHIVINSNRSPIKIRIVGGKGNNTYNVLSANKAVSIYDDKATKIEGDAGRLNTHLSADTMNTKFVPTNLYNIWQPLATAGLNVDDGFLLGVGAKYTKKDGFRKLPYSSTQQLLITHSFATDAFRIKYNGEWIAAIGKADLLLNANIQAPDNTLNFFGLGNQTVLNKAIPNYRRFYRTRFDTYEFDVSLRWHTGSHSTLSIGPSIQFYHLDFNDNAGRFITNAAQIGSYDSLTVNKDKAHLGLVVNLNINKRKDLPLPKGGYYLNVTLEGYDGLNGYSKSYAQLRPEFTFYQKINSKGTIILSDRVGGGVTIGQQAFYQSMFLGGQGNLLGYVQNRFAGKHMVYNNLQARAKLLTVRSYILPGELGVTGFYDTGRVWAEGESSTKWHQGTGGGLYFSPAGLLIFQVLAGHSNEGWYPYVSFNVRI</sequence>
<dbReference type="InterPro" id="IPR000184">
    <property type="entry name" value="Bac_surfAg_D15"/>
</dbReference>
<dbReference type="AlphaFoldDB" id="A0A926P013"/>
<keyword evidence="3" id="KW-0732">Signal</keyword>
<dbReference type="RefSeq" id="WP_191164804.1">
    <property type="nucleotide sequence ID" value="NZ_JACWMX010000007.1"/>
</dbReference>
<dbReference type="GO" id="GO:0019867">
    <property type="term" value="C:outer membrane"/>
    <property type="evidence" value="ECO:0007669"/>
    <property type="project" value="InterPro"/>
</dbReference>
<comment type="subcellular location">
    <subcellularLocation>
        <location evidence="1">Membrane</location>
    </subcellularLocation>
</comment>
<reference evidence="5" key="1">
    <citation type="submission" date="2020-09" db="EMBL/GenBank/DDBJ databases">
        <title>Novel species of Mucilaginibacter isolated from a glacier on the Tibetan Plateau.</title>
        <authorList>
            <person name="Liu Q."/>
            <person name="Xin Y.-H."/>
        </authorList>
    </citation>
    <scope>NUCLEOTIDE SEQUENCE</scope>
    <source>
        <strain evidence="5">ZB1P21</strain>
    </source>
</reference>
<name>A0A926P013_9SPHI</name>
<feature type="chain" id="PRO_5036921119" evidence="3">
    <location>
        <begin position="21"/>
        <end position="857"/>
    </location>
</feature>
<evidence type="ECO:0000256" key="3">
    <source>
        <dbReference type="SAM" id="SignalP"/>
    </source>
</evidence>